<sequence length="818" mass="90058">MKSIANFLVWVSISLPLQAQTSSKLIGRVQDASTKEPIPFANAVLTDSITNVRKAAQTDVNGTLILENLPNGLFSLTISFVGYESVRKDSLSIDSTSGSIDVGLIALQLARHVLSEVTIIGKKAALQIGEDKKVFSVNQSLISEGGTASDLIQNVPTLQLDVDGNVNLRGSAGVKVLVDGKPSLIAGGTVSELLQSIPASSIETIEIIANPSAKYNAEGDAIINIVLKKNNRLGLNGSVALTGGTRSNYTGNAALSFQNSKVNVYGNYGYQHVNTYVNGFQQITYLNSAGPIRYSNETFPATSINKGHTLKAGADYFISEKNTLGFAGSFTAQEPHRNEFLQIDLLSATLASVERNHRNNTTNGKNQSYDISLDFTQKFRKPQQELSINFTWAHGTNTNYSLYETTAYNANGELVSAIPDALQDNLLGQNTNYNIQTDYGIPIGKSGKLETGYRAQISSGQADRFVNDLNKVTGAFGPNYVFTNFYASTNQVHALYVNYSNQIKNFSYQVGVRGEDADMKANLQSYDPNHVLYETPIRVANRGLYPNLVLTQKLNGDQRLKLSYSRRVNRPNAREINPFPDIADPVNYVAGNPNILPENIHLIEVGYSKNLEKITFTSNVYVKQTDNVIKRIEGNPVNSLIVGSYQNLNRAVISGLELIGQFTLVKAWEFTTNVNMYYRHSAANPQFGLAETHGLSWNANMTHTISVVKNLSLQLRADYRASDIIIQDLYHPSFGIDAGAKYDFPNRKASISFNARDVFYSRQRSFLRESKTVLFDFSSKSQSARAALTFSYRFGKTTANPKKGKKTDVQEKRIDEVP</sequence>
<evidence type="ECO:0000256" key="2">
    <source>
        <dbReference type="ARBA" id="ARBA00023136"/>
    </source>
</evidence>
<name>A0A7K1SDC8_9BACT</name>
<evidence type="ECO:0000256" key="1">
    <source>
        <dbReference type="ARBA" id="ARBA00004442"/>
    </source>
</evidence>
<dbReference type="Pfam" id="PF07715">
    <property type="entry name" value="Plug"/>
    <property type="match status" value="1"/>
</dbReference>
<feature type="compositionally biased region" description="Basic and acidic residues" evidence="4">
    <location>
        <begin position="806"/>
        <end position="818"/>
    </location>
</feature>
<keyword evidence="7" id="KW-0675">Receptor</keyword>
<dbReference type="InterPro" id="IPR008969">
    <property type="entry name" value="CarboxyPept-like_regulatory"/>
</dbReference>
<dbReference type="EMBL" id="WPIN01000006">
    <property type="protein sequence ID" value="MVM31791.1"/>
    <property type="molecule type" value="Genomic_DNA"/>
</dbReference>
<dbReference type="Gene3D" id="2.170.130.10">
    <property type="entry name" value="TonB-dependent receptor, plug domain"/>
    <property type="match status" value="1"/>
</dbReference>
<evidence type="ECO:0000256" key="3">
    <source>
        <dbReference type="ARBA" id="ARBA00023237"/>
    </source>
</evidence>
<dbReference type="Gene3D" id="2.40.170.20">
    <property type="entry name" value="TonB-dependent receptor, beta-barrel domain"/>
    <property type="match status" value="1"/>
</dbReference>
<reference evidence="7 8" key="1">
    <citation type="submission" date="2019-12" db="EMBL/GenBank/DDBJ databases">
        <title>Spirosoma sp. HMF4905 genome sequencing and assembly.</title>
        <authorList>
            <person name="Kang H."/>
            <person name="Cha I."/>
            <person name="Kim H."/>
            <person name="Joh K."/>
        </authorList>
    </citation>
    <scope>NUCLEOTIDE SEQUENCE [LARGE SCALE GENOMIC DNA]</scope>
    <source>
        <strain evidence="7 8">HMF4905</strain>
    </source>
</reference>
<dbReference type="RefSeq" id="WP_157586431.1">
    <property type="nucleotide sequence ID" value="NZ_WPIN01000006.1"/>
</dbReference>
<dbReference type="InterPro" id="IPR036942">
    <property type="entry name" value="Beta-barrel_TonB_sf"/>
</dbReference>
<dbReference type="AlphaFoldDB" id="A0A7K1SDC8"/>
<feature type="region of interest" description="Disordered" evidence="4">
    <location>
        <begin position="796"/>
        <end position="818"/>
    </location>
</feature>
<evidence type="ECO:0000259" key="5">
    <source>
        <dbReference type="Pfam" id="PF07715"/>
    </source>
</evidence>
<accession>A0A7K1SDC8</accession>
<dbReference type="InterPro" id="IPR041700">
    <property type="entry name" value="OMP_b-brl_3"/>
</dbReference>
<evidence type="ECO:0000313" key="8">
    <source>
        <dbReference type="Proteomes" id="UP000436006"/>
    </source>
</evidence>
<dbReference type="GO" id="GO:0009279">
    <property type="term" value="C:cell outer membrane"/>
    <property type="evidence" value="ECO:0007669"/>
    <property type="project" value="UniProtKB-SubCell"/>
</dbReference>
<feature type="domain" description="Outer membrane protein beta-barrel" evidence="6">
    <location>
        <begin position="377"/>
        <end position="792"/>
    </location>
</feature>
<keyword evidence="3" id="KW-0998">Cell outer membrane</keyword>
<dbReference type="Gene3D" id="2.60.40.1120">
    <property type="entry name" value="Carboxypeptidase-like, regulatory domain"/>
    <property type="match status" value="1"/>
</dbReference>
<keyword evidence="2" id="KW-0472">Membrane</keyword>
<dbReference type="Proteomes" id="UP000436006">
    <property type="component" value="Unassembled WGS sequence"/>
</dbReference>
<protein>
    <submittedName>
        <fullName evidence="7">TonB-dependent receptor</fullName>
    </submittedName>
</protein>
<evidence type="ECO:0000256" key="4">
    <source>
        <dbReference type="SAM" id="MobiDB-lite"/>
    </source>
</evidence>
<dbReference type="SUPFAM" id="SSF49464">
    <property type="entry name" value="Carboxypeptidase regulatory domain-like"/>
    <property type="match status" value="1"/>
</dbReference>
<dbReference type="InterPro" id="IPR037066">
    <property type="entry name" value="Plug_dom_sf"/>
</dbReference>
<dbReference type="SUPFAM" id="SSF56935">
    <property type="entry name" value="Porins"/>
    <property type="match status" value="1"/>
</dbReference>
<evidence type="ECO:0000259" key="6">
    <source>
        <dbReference type="Pfam" id="PF14905"/>
    </source>
</evidence>
<feature type="domain" description="TonB-dependent receptor plug" evidence="5">
    <location>
        <begin position="146"/>
        <end position="217"/>
    </location>
</feature>
<keyword evidence="8" id="KW-1185">Reference proteome</keyword>
<gene>
    <name evidence="7" type="ORF">GO755_17215</name>
</gene>
<dbReference type="Pfam" id="PF14905">
    <property type="entry name" value="OMP_b-brl_3"/>
    <property type="match status" value="1"/>
</dbReference>
<comment type="caution">
    <text evidence="7">The sequence shown here is derived from an EMBL/GenBank/DDBJ whole genome shotgun (WGS) entry which is preliminary data.</text>
</comment>
<dbReference type="InterPro" id="IPR012910">
    <property type="entry name" value="Plug_dom"/>
</dbReference>
<comment type="subcellular location">
    <subcellularLocation>
        <location evidence="1">Cell outer membrane</location>
    </subcellularLocation>
</comment>
<evidence type="ECO:0000313" key="7">
    <source>
        <dbReference type="EMBL" id="MVM31791.1"/>
    </source>
</evidence>
<proteinExistence type="predicted"/>
<organism evidence="7 8">
    <name type="scientific">Spirosoma arboris</name>
    <dbReference type="NCBI Taxonomy" id="2682092"/>
    <lineage>
        <taxon>Bacteria</taxon>
        <taxon>Pseudomonadati</taxon>
        <taxon>Bacteroidota</taxon>
        <taxon>Cytophagia</taxon>
        <taxon>Cytophagales</taxon>
        <taxon>Cytophagaceae</taxon>
        <taxon>Spirosoma</taxon>
    </lineage>
</organism>
<dbReference type="Pfam" id="PF13620">
    <property type="entry name" value="CarboxypepD_reg"/>
    <property type="match status" value="1"/>
</dbReference>